<comment type="catalytic activity">
    <reaction evidence="1">
        <text>ATP + protein L-histidine = ADP + protein N-phospho-L-histidine.</text>
        <dbReference type="EC" id="2.7.13.3"/>
    </reaction>
</comment>
<evidence type="ECO:0000256" key="2">
    <source>
        <dbReference type="ARBA" id="ARBA00012438"/>
    </source>
</evidence>
<evidence type="ECO:0000256" key="3">
    <source>
        <dbReference type="ARBA" id="ARBA00022553"/>
    </source>
</evidence>
<dbReference type="InterPro" id="IPR036890">
    <property type="entry name" value="HATPase_C_sf"/>
</dbReference>
<proteinExistence type="predicted"/>
<evidence type="ECO:0000313" key="8">
    <source>
        <dbReference type="EMBL" id="BBH89301.1"/>
    </source>
</evidence>
<keyword evidence="3" id="KW-0597">Phosphoprotein</keyword>
<dbReference type="PANTHER" id="PTHR43711">
    <property type="entry name" value="TWO-COMPONENT HISTIDINE KINASE"/>
    <property type="match status" value="1"/>
</dbReference>
<evidence type="ECO:0000256" key="5">
    <source>
        <dbReference type="ARBA" id="ARBA00022777"/>
    </source>
</evidence>
<dbReference type="SMART" id="SM00388">
    <property type="entry name" value="HisKA"/>
    <property type="match status" value="1"/>
</dbReference>
<dbReference type="InterPro" id="IPR029016">
    <property type="entry name" value="GAF-like_dom_sf"/>
</dbReference>
<keyword evidence="6" id="KW-0902">Two-component regulatory system</keyword>
<keyword evidence="4" id="KW-0808">Transferase</keyword>
<dbReference type="CDD" id="cd00082">
    <property type="entry name" value="HisKA"/>
    <property type="match status" value="1"/>
</dbReference>
<dbReference type="Gene3D" id="3.30.565.10">
    <property type="entry name" value="Histidine kinase-like ATPase, C-terminal domain"/>
    <property type="match status" value="1"/>
</dbReference>
<dbReference type="EMBL" id="AP019376">
    <property type="protein sequence ID" value="BBH89301.1"/>
    <property type="molecule type" value="Genomic_DNA"/>
</dbReference>
<dbReference type="PANTHER" id="PTHR43711:SF1">
    <property type="entry name" value="HISTIDINE KINASE 1"/>
    <property type="match status" value="1"/>
</dbReference>
<evidence type="ECO:0000256" key="6">
    <source>
        <dbReference type="ARBA" id="ARBA00023012"/>
    </source>
</evidence>
<dbReference type="InterPro" id="IPR004358">
    <property type="entry name" value="Sig_transdc_His_kin-like_C"/>
</dbReference>
<dbReference type="Pfam" id="PF02518">
    <property type="entry name" value="HATPase_c"/>
    <property type="match status" value="1"/>
</dbReference>
<feature type="domain" description="Histidine kinase" evidence="7">
    <location>
        <begin position="178"/>
        <end position="399"/>
    </location>
</feature>
<dbReference type="Pfam" id="PF00512">
    <property type="entry name" value="HisKA"/>
    <property type="match status" value="1"/>
</dbReference>
<keyword evidence="5" id="KW-0418">Kinase</keyword>
<dbReference type="InterPro" id="IPR003594">
    <property type="entry name" value="HATPase_dom"/>
</dbReference>
<dbReference type="InterPro" id="IPR050736">
    <property type="entry name" value="Sensor_HK_Regulatory"/>
</dbReference>
<reference evidence="8" key="1">
    <citation type="submission" date="2018-12" db="EMBL/GenBank/DDBJ databases">
        <title>Novel natural products biosynthetic potential of the class Ktedonobacteria.</title>
        <authorList>
            <person name="Zheng Y."/>
            <person name="Saitou A."/>
            <person name="Wang C.M."/>
            <person name="Toyoda A."/>
            <person name="Minakuchi Y."/>
            <person name="Sekiguchi Y."/>
            <person name="Ueda K."/>
            <person name="Takano H."/>
            <person name="Sakai Y."/>
            <person name="Yokota A."/>
            <person name="Yabe S."/>
        </authorList>
    </citation>
    <scope>NUCLEOTIDE SEQUENCE</scope>
    <source>
        <strain evidence="8">COM3</strain>
    </source>
</reference>
<organism evidence="8">
    <name type="scientific">Thermosporothrix sp. COM3</name>
    <dbReference type="NCBI Taxonomy" id="2490863"/>
    <lineage>
        <taxon>Bacteria</taxon>
        <taxon>Bacillati</taxon>
        <taxon>Chloroflexota</taxon>
        <taxon>Ktedonobacteria</taxon>
        <taxon>Ktedonobacterales</taxon>
        <taxon>Thermosporotrichaceae</taxon>
        <taxon>Thermosporothrix</taxon>
    </lineage>
</organism>
<accession>A0A455SQ89</accession>
<sequence>MKKVDSFSCPSQPTTQLELFVQLSQWMIAQGEPTVLYRATLAEIGRLIESEQLDLYLYRSLEPDELRLWQWRTEAGCLTVEGERHPAAELQERDPGVAHILHARPPLVHERVGSSAQLAAPLSVRGKLYGILSLRRHRDFRREEIQTLRQAIPLLSSLLENLDTVRVQQEERHHLISHFGHELRAPLNTINGYLELLLAGSAGPLQGEQVEFVQRARASSENLYAMIEDTLLLARLDNGRLQLYRSLLDVAEVVLDAVEQLELDAKDRSLKIQIAVPPTLPRLYADQLRLQQVVRNLVRNAIDNTEPGGKIWIRATPDERDASLLLLQVQDTGRGIEPRHRERIFERGYQIRRPEGHRHSQGMGLAAVRAIVEAHGGRVEVESETGKGSLFTCFFPGLLSA</sequence>
<dbReference type="Pfam" id="PF01590">
    <property type="entry name" value="GAF"/>
    <property type="match status" value="1"/>
</dbReference>
<dbReference type="GO" id="GO:0000155">
    <property type="term" value="F:phosphorelay sensor kinase activity"/>
    <property type="evidence" value="ECO:0007669"/>
    <property type="project" value="InterPro"/>
</dbReference>
<dbReference type="AlphaFoldDB" id="A0A455SQ89"/>
<evidence type="ECO:0000259" key="7">
    <source>
        <dbReference type="PROSITE" id="PS50109"/>
    </source>
</evidence>
<name>A0A455SQ89_9CHLR</name>
<protein>
    <recommendedName>
        <fullName evidence="2">histidine kinase</fullName>
        <ecNumber evidence="2">2.7.13.3</ecNumber>
    </recommendedName>
</protein>
<dbReference type="SMART" id="SM00387">
    <property type="entry name" value="HATPase_c"/>
    <property type="match status" value="1"/>
</dbReference>
<dbReference type="PRINTS" id="PR00344">
    <property type="entry name" value="BCTRLSENSOR"/>
</dbReference>
<dbReference type="Gene3D" id="1.10.287.130">
    <property type="match status" value="1"/>
</dbReference>
<gene>
    <name evidence="8" type="ORF">KTC_40520</name>
</gene>
<dbReference type="EC" id="2.7.13.3" evidence="2"/>
<dbReference type="SUPFAM" id="SSF55781">
    <property type="entry name" value="GAF domain-like"/>
    <property type="match status" value="1"/>
</dbReference>
<dbReference type="InterPro" id="IPR036097">
    <property type="entry name" value="HisK_dim/P_sf"/>
</dbReference>
<dbReference type="Gene3D" id="3.30.450.40">
    <property type="match status" value="1"/>
</dbReference>
<dbReference type="InterPro" id="IPR003018">
    <property type="entry name" value="GAF"/>
</dbReference>
<evidence type="ECO:0000256" key="4">
    <source>
        <dbReference type="ARBA" id="ARBA00022679"/>
    </source>
</evidence>
<evidence type="ECO:0000256" key="1">
    <source>
        <dbReference type="ARBA" id="ARBA00000085"/>
    </source>
</evidence>
<dbReference type="InterPro" id="IPR003661">
    <property type="entry name" value="HisK_dim/P_dom"/>
</dbReference>
<dbReference type="SUPFAM" id="SSF55874">
    <property type="entry name" value="ATPase domain of HSP90 chaperone/DNA topoisomerase II/histidine kinase"/>
    <property type="match status" value="1"/>
</dbReference>
<dbReference type="SUPFAM" id="SSF47384">
    <property type="entry name" value="Homodimeric domain of signal transducing histidine kinase"/>
    <property type="match status" value="1"/>
</dbReference>
<dbReference type="PROSITE" id="PS50109">
    <property type="entry name" value="HIS_KIN"/>
    <property type="match status" value="1"/>
</dbReference>
<dbReference type="InterPro" id="IPR005467">
    <property type="entry name" value="His_kinase_dom"/>
</dbReference>